<dbReference type="AlphaFoldDB" id="A0AAD1WV15"/>
<evidence type="ECO:0000313" key="2">
    <source>
        <dbReference type="EMBL" id="CAH2324780.1"/>
    </source>
</evidence>
<gene>
    <name evidence="2" type="ORF">PECUL_23A030824</name>
</gene>
<name>A0AAD1WV15_PELCU</name>
<reference evidence="2" key="1">
    <citation type="submission" date="2022-03" db="EMBL/GenBank/DDBJ databases">
        <authorList>
            <person name="Alioto T."/>
            <person name="Alioto T."/>
            <person name="Gomez Garrido J."/>
        </authorList>
    </citation>
    <scope>NUCLEOTIDE SEQUENCE</scope>
</reference>
<accession>A0AAD1WV15</accession>
<protein>
    <submittedName>
        <fullName evidence="2">Uncharacterized protein</fullName>
    </submittedName>
</protein>
<keyword evidence="1" id="KW-0175">Coiled coil</keyword>
<sequence length="123" mass="14258">PKKHHLQKALDAQSIKLNNSWQISVETKCKGLHELGARTVYTESKMVEFATAHNNQADRVPYLEKQLAIMENKMMNAEDRARRNKLRLREVPETEMQDDLPAYFQSLINSLIPEIPLDMLLLD</sequence>
<evidence type="ECO:0000256" key="1">
    <source>
        <dbReference type="SAM" id="Coils"/>
    </source>
</evidence>
<keyword evidence="3" id="KW-1185">Reference proteome</keyword>
<proteinExistence type="predicted"/>
<evidence type="ECO:0000313" key="3">
    <source>
        <dbReference type="Proteomes" id="UP001295444"/>
    </source>
</evidence>
<feature type="non-terminal residue" evidence="2">
    <location>
        <position position="1"/>
    </location>
</feature>
<feature type="coiled-coil region" evidence="1">
    <location>
        <begin position="60"/>
        <end position="87"/>
    </location>
</feature>
<organism evidence="2 3">
    <name type="scientific">Pelobates cultripes</name>
    <name type="common">Western spadefoot toad</name>
    <dbReference type="NCBI Taxonomy" id="61616"/>
    <lineage>
        <taxon>Eukaryota</taxon>
        <taxon>Metazoa</taxon>
        <taxon>Chordata</taxon>
        <taxon>Craniata</taxon>
        <taxon>Vertebrata</taxon>
        <taxon>Euteleostomi</taxon>
        <taxon>Amphibia</taxon>
        <taxon>Batrachia</taxon>
        <taxon>Anura</taxon>
        <taxon>Pelobatoidea</taxon>
        <taxon>Pelobatidae</taxon>
        <taxon>Pelobates</taxon>
    </lineage>
</organism>
<dbReference type="Proteomes" id="UP001295444">
    <property type="component" value="Chromosome 12"/>
</dbReference>
<dbReference type="EMBL" id="OW240923">
    <property type="protein sequence ID" value="CAH2324780.1"/>
    <property type="molecule type" value="Genomic_DNA"/>
</dbReference>